<dbReference type="InterPro" id="IPR009057">
    <property type="entry name" value="Homeodomain-like_sf"/>
</dbReference>
<evidence type="ECO:0000313" key="10">
    <source>
        <dbReference type="Proteomes" id="UP000695007"/>
    </source>
</evidence>
<evidence type="ECO:0000256" key="4">
    <source>
        <dbReference type="ARBA" id="ARBA00023242"/>
    </source>
</evidence>
<keyword evidence="3 6" id="KW-0371">Homeobox</keyword>
<dbReference type="Pfam" id="PF00046">
    <property type="entry name" value="Homeodomain"/>
    <property type="match status" value="1"/>
</dbReference>
<evidence type="ECO:0000256" key="1">
    <source>
        <dbReference type="ARBA" id="ARBA00004123"/>
    </source>
</evidence>
<evidence type="ECO:0000256" key="2">
    <source>
        <dbReference type="ARBA" id="ARBA00023125"/>
    </source>
</evidence>
<dbReference type="GO" id="GO:0000981">
    <property type="term" value="F:DNA-binding transcription factor activity, RNA polymerase II-specific"/>
    <property type="evidence" value="ECO:0007669"/>
    <property type="project" value="InterPro"/>
</dbReference>
<dbReference type="PROSITE" id="PS50071">
    <property type="entry name" value="HOMEOBOX_2"/>
    <property type="match status" value="1"/>
</dbReference>
<accession>A0AAJ6YNI0</accession>
<dbReference type="PROSITE" id="PS00027">
    <property type="entry name" value="HOMEOBOX_1"/>
    <property type="match status" value="1"/>
</dbReference>
<dbReference type="RefSeq" id="XP_011501318.1">
    <property type="nucleotide sequence ID" value="XM_011503016.1"/>
</dbReference>
<dbReference type="AlphaFoldDB" id="A0AAJ6YNI0"/>
<evidence type="ECO:0000259" key="9">
    <source>
        <dbReference type="PROSITE" id="PS50071"/>
    </source>
</evidence>
<feature type="region of interest" description="Disordered" evidence="8">
    <location>
        <begin position="19"/>
        <end position="107"/>
    </location>
</feature>
<dbReference type="InterPro" id="IPR042982">
    <property type="entry name" value="GBX-1/2"/>
</dbReference>
<dbReference type="SMART" id="SM00389">
    <property type="entry name" value="HOX"/>
    <property type="match status" value="1"/>
</dbReference>
<dbReference type="GeneID" id="105364967"/>
<organism evidence="10 11">
    <name type="scientific">Ceratosolen solmsi marchali</name>
    <dbReference type="NCBI Taxonomy" id="326594"/>
    <lineage>
        <taxon>Eukaryota</taxon>
        <taxon>Metazoa</taxon>
        <taxon>Ecdysozoa</taxon>
        <taxon>Arthropoda</taxon>
        <taxon>Hexapoda</taxon>
        <taxon>Insecta</taxon>
        <taxon>Pterygota</taxon>
        <taxon>Neoptera</taxon>
        <taxon>Endopterygota</taxon>
        <taxon>Hymenoptera</taxon>
        <taxon>Apocrita</taxon>
        <taxon>Proctotrupomorpha</taxon>
        <taxon>Chalcidoidea</taxon>
        <taxon>Agaonidae</taxon>
        <taxon>Agaoninae</taxon>
        <taxon>Ceratosolen</taxon>
    </lineage>
</organism>
<proteinExistence type="predicted"/>
<keyword evidence="10" id="KW-1185">Reference proteome</keyword>
<evidence type="ECO:0000256" key="5">
    <source>
        <dbReference type="ARBA" id="ARBA00068822"/>
    </source>
</evidence>
<feature type="region of interest" description="Disordered" evidence="8">
    <location>
        <begin position="120"/>
        <end position="146"/>
    </location>
</feature>
<feature type="compositionally biased region" description="Low complexity" evidence="8">
    <location>
        <begin position="22"/>
        <end position="45"/>
    </location>
</feature>
<feature type="domain" description="Homeobox" evidence="9">
    <location>
        <begin position="140"/>
        <end position="200"/>
    </location>
</feature>
<keyword evidence="2 6" id="KW-0238">DNA-binding</keyword>
<sequence length="314" mass="32902">MAGLGSQQCKSRHLLVAWNKKQQQQQQQLQHHQQQQQQLSLGHLQSTAYPGHRSTARLLSSVAGGLTDDSEDEGSLSPVHDLSKSQQGSESGRASPDMSEDEGATATATTTSMGLSAGADAAQGMDAGSGSGGSGGPGGSKARRRRTAFTSEQLLELEREFHAKKYLSLTERSHIAHALKLSEVQVKIWFQNRRAKWKRVKAGLTSGGTSNPASRHNGSGSGGSQSNSGPRIVVPIPVHVSRLAVRSHHHHLEKCPQPSQSNGAAGLNLSVSGLRNGLATRIPTSPLPSSGSLGLGSPGALRAFSAPQSSSSAR</sequence>
<evidence type="ECO:0000256" key="3">
    <source>
        <dbReference type="ARBA" id="ARBA00023155"/>
    </source>
</evidence>
<evidence type="ECO:0000256" key="6">
    <source>
        <dbReference type="PROSITE-ProRule" id="PRU00108"/>
    </source>
</evidence>
<dbReference type="InterPro" id="IPR020479">
    <property type="entry name" value="HD_metazoa"/>
</dbReference>
<gene>
    <name evidence="11" type="primary">LOC105364967</name>
</gene>
<feature type="DNA-binding region" description="Homeobox" evidence="6">
    <location>
        <begin position="142"/>
        <end position="201"/>
    </location>
</feature>
<reference evidence="11" key="1">
    <citation type="submission" date="2025-08" db="UniProtKB">
        <authorList>
            <consortium name="RefSeq"/>
        </authorList>
    </citation>
    <scope>IDENTIFICATION</scope>
</reference>
<dbReference type="GO" id="GO:0051960">
    <property type="term" value="P:regulation of nervous system development"/>
    <property type="evidence" value="ECO:0007669"/>
    <property type="project" value="TreeGrafter"/>
</dbReference>
<dbReference type="CTD" id="35942"/>
<dbReference type="KEGG" id="csol:105364967"/>
<evidence type="ECO:0000313" key="11">
    <source>
        <dbReference type="RefSeq" id="XP_011501318.1"/>
    </source>
</evidence>
<dbReference type="PANTHER" id="PTHR24334">
    <property type="entry name" value="HOMEOBOX PROTEIN GBX"/>
    <property type="match status" value="1"/>
</dbReference>
<evidence type="ECO:0000256" key="8">
    <source>
        <dbReference type="SAM" id="MobiDB-lite"/>
    </source>
</evidence>
<dbReference type="GO" id="GO:0005634">
    <property type="term" value="C:nucleus"/>
    <property type="evidence" value="ECO:0007669"/>
    <property type="project" value="UniProtKB-SubCell"/>
</dbReference>
<dbReference type="Gene3D" id="1.10.10.60">
    <property type="entry name" value="Homeodomain-like"/>
    <property type="match status" value="1"/>
</dbReference>
<keyword evidence="4 6" id="KW-0539">Nucleus</keyword>
<comment type="subcellular location">
    <subcellularLocation>
        <location evidence="1 6 7">Nucleus</location>
    </subcellularLocation>
</comment>
<feature type="compositionally biased region" description="Polar residues" evidence="8">
    <location>
        <begin position="257"/>
        <end position="273"/>
    </location>
</feature>
<feature type="compositionally biased region" description="Polar residues" evidence="8">
    <location>
        <begin position="207"/>
        <end position="216"/>
    </location>
</feature>
<feature type="region of interest" description="Disordered" evidence="8">
    <location>
        <begin position="203"/>
        <end position="232"/>
    </location>
</feature>
<dbReference type="InterPro" id="IPR001356">
    <property type="entry name" value="HD"/>
</dbReference>
<feature type="region of interest" description="Disordered" evidence="8">
    <location>
        <begin position="245"/>
        <end position="314"/>
    </location>
</feature>
<dbReference type="InterPro" id="IPR017970">
    <property type="entry name" value="Homeobox_CS"/>
</dbReference>
<dbReference type="FunFam" id="1.10.10.60:FF:000360">
    <property type="entry name" value="Gastrulation brain homeobox"/>
    <property type="match status" value="1"/>
</dbReference>
<name>A0AAJ6YNI0_9HYME</name>
<dbReference type="PRINTS" id="PR00024">
    <property type="entry name" value="HOMEOBOX"/>
</dbReference>
<feature type="compositionally biased region" description="Gly residues" evidence="8">
    <location>
        <begin position="127"/>
        <end position="139"/>
    </location>
</feature>
<protein>
    <recommendedName>
        <fullName evidence="5">Homeobox protein unplugged</fullName>
    </recommendedName>
</protein>
<dbReference type="SUPFAM" id="SSF46689">
    <property type="entry name" value="Homeodomain-like"/>
    <property type="match status" value="1"/>
</dbReference>
<evidence type="ECO:0000256" key="7">
    <source>
        <dbReference type="RuleBase" id="RU000682"/>
    </source>
</evidence>
<dbReference type="GO" id="GO:0000977">
    <property type="term" value="F:RNA polymerase II transcription regulatory region sequence-specific DNA binding"/>
    <property type="evidence" value="ECO:0007669"/>
    <property type="project" value="TreeGrafter"/>
</dbReference>
<dbReference type="Proteomes" id="UP000695007">
    <property type="component" value="Unplaced"/>
</dbReference>
<dbReference type="CDD" id="cd00086">
    <property type="entry name" value="homeodomain"/>
    <property type="match status" value="1"/>
</dbReference>
<dbReference type="PANTHER" id="PTHR24334:SF0">
    <property type="entry name" value="HOMEOBOX PROTEIN UNPLUGGED"/>
    <property type="match status" value="1"/>
</dbReference>